<comment type="function">
    <text evidence="9">Site-specific tyrosine recombinase, which acts by catalyzing the cutting and rejoining of the recombining DNA molecules. The XerC-XerD complex is essential to convert dimers of the bacterial chromosome into monomers to permit their segregation at cell division. It also contributes to the segregational stability of plasmids.</text>
</comment>
<protein>
    <recommendedName>
        <fullName evidence="9">Tyrosine recombinase XerC</fullName>
    </recommendedName>
</protein>
<dbReference type="PANTHER" id="PTHR30349">
    <property type="entry name" value="PHAGE INTEGRASE-RELATED"/>
    <property type="match status" value="1"/>
</dbReference>
<evidence type="ECO:0000256" key="5">
    <source>
        <dbReference type="ARBA" id="ARBA00022908"/>
    </source>
</evidence>
<dbReference type="NCBIfam" id="NF001399">
    <property type="entry name" value="PRK00283.1"/>
    <property type="match status" value="1"/>
</dbReference>
<feature type="active site" evidence="9">
    <location>
        <position position="241"/>
    </location>
</feature>
<evidence type="ECO:0000313" key="13">
    <source>
        <dbReference type="Proteomes" id="UP000595917"/>
    </source>
</evidence>
<dbReference type="Pfam" id="PF02899">
    <property type="entry name" value="Phage_int_SAM_1"/>
    <property type="match status" value="1"/>
</dbReference>
<feature type="active site" evidence="9">
    <location>
        <position position="170"/>
    </location>
</feature>
<dbReference type="Gene3D" id="1.10.443.10">
    <property type="entry name" value="Intergrase catalytic core"/>
    <property type="match status" value="1"/>
</dbReference>
<feature type="active site" evidence="9">
    <location>
        <position position="146"/>
    </location>
</feature>
<evidence type="ECO:0000256" key="6">
    <source>
        <dbReference type="ARBA" id="ARBA00023125"/>
    </source>
</evidence>
<dbReference type="RefSeq" id="WP_215624713.1">
    <property type="nucleotide sequence ID" value="NZ_CP067089.2"/>
</dbReference>
<dbReference type="Proteomes" id="UP000595917">
    <property type="component" value="Chromosome"/>
</dbReference>
<feature type="active site" description="O-(3'-phospho-DNA)-tyrosine intermediate" evidence="9">
    <location>
        <position position="276"/>
    </location>
</feature>
<dbReference type="InterPro" id="IPR002104">
    <property type="entry name" value="Integrase_catalytic"/>
</dbReference>
<feature type="active site" evidence="9">
    <location>
        <position position="244"/>
    </location>
</feature>
<dbReference type="InterPro" id="IPR044068">
    <property type="entry name" value="CB"/>
</dbReference>
<evidence type="ECO:0000256" key="3">
    <source>
        <dbReference type="ARBA" id="ARBA00022618"/>
    </source>
</evidence>
<comment type="subcellular location">
    <subcellularLocation>
        <location evidence="1 9">Cytoplasm</location>
    </subcellularLocation>
</comment>
<dbReference type="InterPro" id="IPR023009">
    <property type="entry name" value="Tyrosine_recombinase_XerC/XerD"/>
</dbReference>
<accession>A0A7T7XJP2</accession>
<dbReference type="PROSITE" id="PS51898">
    <property type="entry name" value="TYR_RECOMBINASE"/>
    <property type="match status" value="1"/>
</dbReference>
<reference evidence="12" key="1">
    <citation type="submission" date="2021-01" db="EMBL/GenBank/DDBJ databases">
        <title>Description of Breznakiella homolactica.</title>
        <authorList>
            <person name="Song Y."/>
            <person name="Brune A."/>
        </authorList>
    </citation>
    <scope>NUCLEOTIDE SEQUENCE</scope>
    <source>
        <strain evidence="12">RmG30</strain>
    </source>
</reference>
<dbReference type="GO" id="GO:0006313">
    <property type="term" value="P:DNA transposition"/>
    <property type="evidence" value="ECO:0007669"/>
    <property type="project" value="UniProtKB-UniRule"/>
</dbReference>
<feature type="active site" evidence="9">
    <location>
        <position position="267"/>
    </location>
</feature>
<evidence type="ECO:0000256" key="8">
    <source>
        <dbReference type="ARBA" id="ARBA00023306"/>
    </source>
</evidence>
<dbReference type="CDD" id="cd00798">
    <property type="entry name" value="INT_XerDC_C"/>
    <property type="match status" value="1"/>
</dbReference>
<dbReference type="InterPro" id="IPR010998">
    <property type="entry name" value="Integrase_recombinase_N"/>
</dbReference>
<dbReference type="AlphaFoldDB" id="A0A7T7XJP2"/>
<keyword evidence="2 9" id="KW-0963">Cytoplasm</keyword>
<evidence type="ECO:0000256" key="9">
    <source>
        <dbReference type="HAMAP-Rule" id="MF_01808"/>
    </source>
</evidence>
<comment type="similarity">
    <text evidence="9">Belongs to the 'phage' integrase family. XerC subfamily.</text>
</comment>
<dbReference type="InterPro" id="IPR011010">
    <property type="entry name" value="DNA_brk_join_enz"/>
</dbReference>
<keyword evidence="7 9" id="KW-0233">DNA recombination</keyword>
<comment type="subunit">
    <text evidence="9">Forms a cyclic heterotetrameric complex composed of two molecules of XerC and two molecules of XerD.</text>
</comment>
<proteinExistence type="inferred from homology"/>
<evidence type="ECO:0000256" key="1">
    <source>
        <dbReference type="ARBA" id="ARBA00004496"/>
    </source>
</evidence>
<dbReference type="GO" id="GO:0005737">
    <property type="term" value="C:cytoplasm"/>
    <property type="evidence" value="ECO:0007669"/>
    <property type="project" value="UniProtKB-SubCell"/>
</dbReference>
<evidence type="ECO:0000259" key="11">
    <source>
        <dbReference type="PROSITE" id="PS51900"/>
    </source>
</evidence>
<evidence type="ECO:0000259" key="10">
    <source>
        <dbReference type="PROSITE" id="PS51898"/>
    </source>
</evidence>
<keyword evidence="13" id="KW-1185">Reference proteome</keyword>
<keyword evidence="8 9" id="KW-0131">Cell cycle</keyword>
<organism evidence="12 13">
    <name type="scientific">Breznakiella homolactica</name>
    <dbReference type="NCBI Taxonomy" id="2798577"/>
    <lineage>
        <taxon>Bacteria</taxon>
        <taxon>Pseudomonadati</taxon>
        <taxon>Spirochaetota</taxon>
        <taxon>Spirochaetia</taxon>
        <taxon>Spirochaetales</taxon>
        <taxon>Breznakiellaceae</taxon>
        <taxon>Breznakiella</taxon>
    </lineage>
</organism>
<evidence type="ECO:0000256" key="2">
    <source>
        <dbReference type="ARBA" id="ARBA00022490"/>
    </source>
</evidence>
<keyword evidence="5 9" id="KW-0229">DNA integration</keyword>
<evidence type="ECO:0000256" key="7">
    <source>
        <dbReference type="ARBA" id="ARBA00023172"/>
    </source>
</evidence>
<dbReference type="PROSITE" id="PS51900">
    <property type="entry name" value="CB"/>
    <property type="match status" value="1"/>
</dbReference>
<name>A0A7T7XJP2_9SPIR</name>
<dbReference type="InterPro" id="IPR050090">
    <property type="entry name" value="Tyrosine_recombinase_XerCD"/>
</dbReference>
<evidence type="ECO:0000313" key="12">
    <source>
        <dbReference type="EMBL" id="QQO07408.1"/>
    </source>
</evidence>
<dbReference type="SUPFAM" id="SSF56349">
    <property type="entry name" value="DNA breaking-rejoining enzymes"/>
    <property type="match status" value="1"/>
</dbReference>
<keyword evidence="3 9" id="KW-0132">Cell division</keyword>
<dbReference type="Pfam" id="PF00589">
    <property type="entry name" value="Phage_integrase"/>
    <property type="match status" value="1"/>
</dbReference>
<dbReference type="HAMAP" id="MF_01808">
    <property type="entry name" value="Recomb_XerC_XerD"/>
    <property type="match status" value="1"/>
</dbReference>
<feature type="domain" description="Core-binding (CB)" evidence="11">
    <location>
        <begin position="1"/>
        <end position="84"/>
    </location>
</feature>
<keyword evidence="6 9" id="KW-0238">DNA-binding</keyword>
<dbReference type="InterPro" id="IPR013762">
    <property type="entry name" value="Integrase-like_cat_sf"/>
</dbReference>
<dbReference type="GO" id="GO:0051301">
    <property type="term" value="P:cell division"/>
    <property type="evidence" value="ECO:0007669"/>
    <property type="project" value="UniProtKB-KW"/>
</dbReference>
<feature type="domain" description="Tyr recombinase" evidence="10">
    <location>
        <begin position="105"/>
        <end position="289"/>
    </location>
</feature>
<dbReference type="EMBL" id="CP067089">
    <property type="protein sequence ID" value="QQO07408.1"/>
    <property type="molecule type" value="Genomic_DNA"/>
</dbReference>
<dbReference type="InterPro" id="IPR004107">
    <property type="entry name" value="Integrase_SAM-like_N"/>
</dbReference>
<dbReference type="GO" id="GO:0007059">
    <property type="term" value="P:chromosome segregation"/>
    <property type="evidence" value="ECO:0007669"/>
    <property type="project" value="UniProtKB-UniRule"/>
</dbReference>
<dbReference type="GO" id="GO:0009037">
    <property type="term" value="F:tyrosine-based site-specific recombinase activity"/>
    <property type="evidence" value="ECO:0007669"/>
    <property type="project" value="UniProtKB-UniRule"/>
</dbReference>
<sequence>MPDRITDYLEYLRSVRGVSERTLQAYGKDLAHFSSYCENRGIYPETATPHEVRGFIADLSSEGAAAVSVNRALSSIRGFYRWLVRFGVREDDPTGALKNLKTPKTLPAFLWEGEMAQFSELPDTAGILWPLRDKALILAMYSAGLRISELASLKLPDLSPDLSGGRVIGKGDKERYVFFSDEGREALAAYLPARSATIKAEQPTDALFINRKGGALSIPGIRWIIGKYAERSGLQKNVHPHALRHSFATHLVNSGCDVRVVQELLGHASLSTTQRYAHVDMEHLKQVYAKAHPHALRKKN</sequence>
<dbReference type="Gene3D" id="1.10.150.130">
    <property type="match status" value="1"/>
</dbReference>
<dbReference type="PANTHER" id="PTHR30349:SF77">
    <property type="entry name" value="TYROSINE RECOMBINASE XERC"/>
    <property type="match status" value="1"/>
</dbReference>
<keyword evidence="4 9" id="KW-0159">Chromosome partition</keyword>
<evidence type="ECO:0000256" key="4">
    <source>
        <dbReference type="ARBA" id="ARBA00022829"/>
    </source>
</evidence>
<dbReference type="GO" id="GO:0003677">
    <property type="term" value="F:DNA binding"/>
    <property type="evidence" value="ECO:0007669"/>
    <property type="project" value="UniProtKB-UniRule"/>
</dbReference>
<dbReference type="KEGG" id="bhc:JFL75_10580"/>
<gene>
    <name evidence="9" type="primary">xerC</name>
    <name evidence="12" type="ORF">JFL75_10580</name>
</gene>